<dbReference type="PANTHER" id="PTHR45916:SF1">
    <property type="entry name" value="STRUCTURAL MAINTENANCE OF CHROMOSOMES PROTEIN 5"/>
    <property type="match status" value="1"/>
</dbReference>
<evidence type="ECO:0000256" key="10">
    <source>
        <dbReference type="SAM" id="Coils"/>
    </source>
</evidence>
<sequence>MSTRRKRPQPSDDESSSEEDSVPSSAQTNTGKRPRTRTKLGDDGNSLLPDSYRSTPRGATQFNSSNGDLAAGPHQPGSIVHLRVKNFVTYTAAEFHCAASLNMVIGPNGTGKSTLVCAICLGLGYPPSCLGRAKEIGEYVKHGAAEAEIEIELQGQATNSENLVIKRLIKRAGNKSAWWLNGKQAKLKDVQALVASFNIQIDNLCQFLPQDRVVEFAAMTPIQLLESTQKAAAPEQVTVWHNQLKELGTTRNGMHAQNKTHEDNMRQLQARQAAQKAEVDRMHERQVLLKKLDTLEKCRPGVKYVAEKKRVDELKEQKDECSAELEALEVQLQPALDVIAQKEAYRNQVAAVVHQRKQQTNSQDAAARNMAVKVESFKGQIQEQIQARDAEKKSERDRRDNIRRREATIGRLKARLNEQPPEFDAVAWNTRIREKEREIRAVDESLRDTQHAIAEVKNQSQPRMDKRRRKMDEVKNLKSQSGQLTHKLWNISKDTANAWKWIQSNRDKFQEAVYGPPLIECSVKDMRYVDGIESVFGPGDFLAFTVTCQADFRMLQGALYKELGLSDIHVRSSRRPLSEYSSPMSKEQLRSCGLDEFMIDLISGPEPVLAMLCEGRNLHRVGISLQQGTDAQFNRLKDSQIQTWVAGSQSFRISRRRDLGPSAVSTSVQMIGRASRFTNTAVDPTAEQELNREILELEEELAELQENAEALTPRQEELRTRKKQLEEEKVAIETQKKTQQMAWGEYQALPTKIEKEESLLESLNEQRLAMFERVREAGSKLEALSVKRAETAIDYAMSIYNLRRAHDEQFQAELLLIEADSEFATVEQQNANIQQELKHMKAQVKQLEEALGRQRLVCRTLLNTFKESQRNMTPEEQAILKEWVRGDMTLDLLEAEILSTGERISLLSEGTPHILREYEARQEKIDRLAEKIASYEADLANLNAKIADIRSRWEPQLDALVAKISAAFSHNFEKIGCAGQVGVHKDPEDFAQWAIRIEVKFREAEELSLLDSHRQSGGERAVSTIFYLMALQTLARSPFRVVDEINQGMDPRNERMVHERMVDIACSENTSQYFLITPKLLNDLKYDPRMMVHVIYSGESMPAENSGLDLAVLADRALQIRGMA</sequence>
<evidence type="ECO:0000259" key="12">
    <source>
        <dbReference type="Pfam" id="PF02463"/>
    </source>
</evidence>
<feature type="compositionally biased region" description="Basic and acidic residues" evidence="11">
    <location>
        <begin position="386"/>
        <end position="406"/>
    </location>
</feature>
<keyword evidence="7" id="KW-0067">ATP-binding</keyword>
<feature type="coiled-coil region" evidence="10">
    <location>
        <begin position="918"/>
        <end position="952"/>
    </location>
</feature>
<evidence type="ECO:0000256" key="7">
    <source>
        <dbReference type="ARBA" id="ARBA00022840"/>
    </source>
</evidence>
<evidence type="ECO:0000313" key="13">
    <source>
        <dbReference type="EMBL" id="KAF2404194.1"/>
    </source>
</evidence>
<evidence type="ECO:0000256" key="3">
    <source>
        <dbReference type="ARBA" id="ARBA00010171"/>
    </source>
</evidence>
<evidence type="ECO:0000256" key="8">
    <source>
        <dbReference type="ARBA" id="ARBA00023054"/>
    </source>
</evidence>
<evidence type="ECO:0000256" key="2">
    <source>
        <dbReference type="ARBA" id="ARBA00004286"/>
    </source>
</evidence>
<dbReference type="OrthoDB" id="10254973at2759"/>
<evidence type="ECO:0000256" key="1">
    <source>
        <dbReference type="ARBA" id="ARBA00004123"/>
    </source>
</evidence>
<dbReference type="EMBL" id="ML996688">
    <property type="protein sequence ID" value="KAF2404194.1"/>
    <property type="molecule type" value="Genomic_DNA"/>
</dbReference>
<evidence type="ECO:0000256" key="11">
    <source>
        <dbReference type="SAM" id="MobiDB-lite"/>
    </source>
</evidence>
<dbReference type="GO" id="GO:0030915">
    <property type="term" value="C:Smc5-Smc6 complex"/>
    <property type="evidence" value="ECO:0007669"/>
    <property type="project" value="TreeGrafter"/>
</dbReference>
<gene>
    <name evidence="13" type="ORF">EJ06DRAFT_503249</name>
</gene>
<evidence type="ECO:0000256" key="4">
    <source>
        <dbReference type="ARBA" id="ARBA00018687"/>
    </source>
</evidence>
<keyword evidence="9" id="KW-0539">Nucleus</keyword>
<feature type="coiled-coil region" evidence="10">
    <location>
        <begin position="251"/>
        <end position="331"/>
    </location>
</feature>
<feature type="coiled-coil region" evidence="10">
    <location>
        <begin position="687"/>
        <end position="773"/>
    </location>
</feature>
<organism evidence="13 14">
    <name type="scientific">Trichodelitschia bisporula</name>
    <dbReference type="NCBI Taxonomy" id="703511"/>
    <lineage>
        <taxon>Eukaryota</taxon>
        <taxon>Fungi</taxon>
        <taxon>Dikarya</taxon>
        <taxon>Ascomycota</taxon>
        <taxon>Pezizomycotina</taxon>
        <taxon>Dothideomycetes</taxon>
        <taxon>Dothideomycetes incertae sedis</taxon>
        <taxon>Phaeotrichales</taxon>
        <taxon>Phaeotrichaceae</taxon>
        <taxon>Trichodelitschia</taxon>
    </lineage>
</organism>
<evidence type="ECO:0000313" key="14">
    <source>
        <dbReference type="Proteomes" id="UP000799640"/>
    </source>
</evidence>
<comment type="similarity">
    <text evidence="3">Belongs to the SMC family. SMC5 subfamily.</text>
</comment>
<dbReference type="Pfam" id="PF02463">
    <property type="entry name" value="SMC_N"/>
    <property type="match status" value="1"/>
</dbReference>
<feature type="coiled-coil region" evidence="10">
    <location>
        <begin position="816"/>
        <end position="857"/>
    </location>
</feature>
<dbReference type="GO" id="GO:0000724">
    <property type="term" value="P:double-strand break repair via homologous recombination"/>
    <property type="evidence" value="ECO:0007669"/>
    <property type="project" value="TreeGrafter"/>
</dbReference>
<dbReference type="AlphaFoldDB" id="A0A6G1I7N6"/>
<dbReference type="Gene3D" id="3.40.50.300">
    <property type="entry name" value="P-loop containing nucleotide triphosphate hydrolases"/>
    <property type="match status" value="2"/>
</dbReference>
<dbReference type="FunFam" id="3.40.50.300:FF:001301">
    <property type="entry name" value="Structural maintenance of chromosomes 5"/>
    <property type="match status" value="1"/>
</dbReference>
<dbReference type="InterPro" id="IPR027417">
    <property type="entry name" value="P-loop_NTPase"/>
</dbReference>
<evidence type="ECO:0000256" key="9">
    <source>
        <dbReference type="ARBA" id="ARBA00023242"/>
    </source>
</evidence>
<keyword evidence="8 10" id="KW-0175">Coiled coil</keyword>
<keyword evidence="14" id="KW-1185">Reference proteome</keyword>
<feature type="compositionally biased region" description="Acidic residues" evidence="11">
    <location>
        <begin position="11"/>
        <end position="21"/>
    </location>
</feature>
<protein>
    <recommendedName>
        <fullName evidence="4">Structural maintenance of chromosomes protein 5</fullName>
    </recommendedName>
</protein>
<comment type="subcellular location">
    <subcellularLocation>
        <location evidence="2">Chromosome</location>
    </subcellularLocation>
    <subcellularLocation>
        <location evidence="1">Nucleus</location>
    </subcellularLocation>
</comment>
<feature type="domain" description="RecF/RecN/SMC N-terminal" evidence="12">
    <location>
        <begin position="79"/>
        <end position="1077"/>
    </location>
</feature>
<name>A0A6G1I7N6_9PEZI</name>
<proteinExistence type="inferred from homology"/>
<dbReference type="GO" id="GO:0005634">
    <property type="term" value="C:nucleus"/>
    <property type="evidence" value="ECO:0007669"/>
    <property type="project" value="UniProtKB-SubCell"/>
</dbReference>
<dbReference type="GO" id="GO:0003697">
    <property type="term" value="F:single-stranded DNA binding"/>
    <property type="evidence" value="ECO:0007669"/>
    <property type="project" value="TreeGrafter"/>
</dbReference>
<dbReference type="InterPro" id="IPR003395">
    <property type="entry name" value="RecF/RecN/SMC_N"/>
</dbReference>
<feature type="region of interest" description="Disordered" evidence="11">
    <location>
        <begin position="383"/>
        <end position="406"/>
    </location>
</feature>
<evidence type="ECO:0000256" key="5">
    <source>
        <dbReference type="ARBA" id="ARBA00022454"/>
    </source>
</evidence>
<keyword evidence="6" id="KW-0547">Nucleotide-binding</keyword>
<reference evidence="13" key="1">
    <citation type="journal article" date="2020" name="Stud. Mycol.">
        <title>101 Dothideomycetes genomes: a test case for predicting lifestyles and emergence of pathogens.</title>
        <authorList>
            <person name="Haridas S."/>
            <person name="Albert R."/>
            <person name="Binder M."/>
            <person name="Bloem J."/>
            <person name="Labutti K."/>
            <person name="Salamov A."/>
            <person name="Andreopoulos B."/>
            <person name="Baker S."/>
            <person name="Barry K."/>
            <person name="Bills G."/>
            <person name="Bluhm B."/>
            <person name="Cannon C."/>
            <person name="Castanera R."/>
            <person name="Culley D."/>
            <person name="Daum C."/>
            <person name="Ezra D."/>
            <person name="Gonzalez J."/>
            <person name="Henrissat B."/>
            <person name="Kuo A."/>
            <person name="Liang C."/>
            <person name="Lipzen A."/>
            <person name="Lutzoni F."/>
            <person name="Magnuson J."/>
            <person name="Mondo S."/>
            <person name="Nolan M."/>
            <person name="Ohm R."/>
            <person name="Pangilinan J."/>
            <person name="Park H.-J."/>
            <person name="Ramirez L."/>
            <person name="Alfaro M."/>
            <person name="Sun H."/>
            <person name="Tritt A."/>
            <person name="Yoshinaga Y."/>
            <person name="Zwiers L.-H."/>
            <person name="Turgeon B."/>
            <person name="Goodwin S."/>
            <person name="Spatafora J."/>
            <person name="Crous P."/>
            <person name="Grigoriev I."/>
        </authorList>
    </citation>
    <scope>NUCLEOTIDE SEQUENCE</scope>
    <source>
        <strain evidence="13">CBS 262.69</strain>
    </source>
</reference>
<accession>A0A6G1I7N6</accession>
<feature type="region of interest" description="Disordered" evidence="11">
    <location>
        <begin position="1"/>
        <end position="71"/>
    </location>
</feature>
<dbReference type="SUPFAM" id="SSF52540">
    <property type="entry name" value="P-loop containing nucleoside triphosphate hydrolases"/>
    <property type="match status" value="1"/>
</dbReference>
<evidence type="ECO:0000256" key="6">
    <source>
        <dbReference type="ARBA" id="ARBA00022741"/>
    </source>
</evidence>
<feature type="compositionally biased region" description="Polar residues" evidence="11">
    <location>
        <begin position="52"/>
        <end position="67"/>
    </location>
</feature>
<dbReference type="Proteomes" id="UP000799640">
    <property type="component" value="Unassembled WGS sequence"/>
</dbReference>
<dbReference type="GO" id="GO:0005524">
    <property type="term" value="F:ATP binding"/>
    <property type="evidence" value="ECO:0007669"/>
    <property type="project" value="UniProtKB-KW"/>
</dbReference>
<keyword evidence="5" id="KW-0158">Chromosome</keyword>
<dbReference type="PANTHER" id="PTHR45916">
    <property type="entry name" value="STRUCTURAL MAINTENANCE OF CHROMOSOMES PROTEIN 5"/>
    <property type="match status" value="1"/>
</dbReference>